<proteinExistence type="predicted"/>
<protein>
    <recommendedName>
        <fullName evidence="1">PRC-barrel domain-containing protein</fullName>
    </recommendedName>
</protein>
<dbReference type="OrthoDB" id="7865530at2"/>
<dbReference type="SUPFAM" id="SSF50346">
    <property type="entry name" value="PRC-barrel domain"/>
    <property type="match status" value="1"/>
</dbReference>
<sequence length="231" mass="25154">MLQSLAKMLTWDARTGDGTAALTDILFDPEARRMTYFALAPDGPHTQQILARASLLGALAPGDRAFELHATTDDLAQAPHWEGDHADLDPLLTAMPPLVIGPFGATHAPLALASSMFGEDHDKNATEPVDPRTEEVLDRYTRLTRWLGRPVFSRDAELGRMSDLLADPARNSIEYIVVENAGLFSRKRHALPFTSFAHRAPGAKGGHIVLDLTEVDYENAPSPEDLLDPGA</sequence>
<dbReference type="Gene3D" id="2.30.30.240">
    <property type="entry name" value="PRC-barrel domain"/>
    <property type="match status" value="1"/>
</dbReference>
<feature type="domain" description="PRC-barrel" evidence="1">
    <location>
        <begin position="142"/>
        <end position="194"/>
    </location>
</feature>
<evidence type="ECO:0000313" key="3">
    <source>
        <dbReference type="Proteomes" id="UP000186559"/>
    </source>
</evidence>
<dbReference type="Pfam" id="PF05239">
    <property type="entry name" value="PRC"/>
    <property type="match status" value="1"/>
</dbReference>
<name>A0A1U7DB26_9RHOB</name>
<dbReference type="InterPro" id="IPR027275">
    <property type="entry name" value="PRC-brl_dom"/>
</dbReference>
<evidence type="ECO:0000313" key="2">
    <source>
        <dbReference type="EMBL" id="APX25361.1"/>
    </source>
</evidence>
<dbReference type="InterPro" id="IPR011033">
    <property type="entry name" value="PRC_barrel-like_sf"/>
</dbReference>
<evidence type="ECO:0000259" key="1">
    <source>
        <dbReference type="Pfam" id="PF05239"/>
    </source>
</evidence>
<dbReference type="Proteomes" id="UP000186559">
    <property type="component" value="Chromosome"/>
</dbReference>
<organism evidence="2 3">
    <name type="scientific">Salipiger profundus</name>
    <dbReference type="NCBI Taxonomy" id="1229727"/>
    <lineage>
        <taxon>Bacteria</taxon>
        <taxon>Pseudomonadati</taxon>
        <taxon>Pseudomonadota</taxon>
        <taxon>Alphaproteobacteria</taxon>
        <taxon>Rhodobacterales</taxon>
        <taxon>Roseobacteraceae</taxon>
        <taxon>Salipiger</taxon>
    </lineage>
</organism>
<gene>
    <name evidence="2" type="ORF">Ga0080559_TMP4565</name>
</gene>
<keyword evidence="3" id="KW-1185">Reference proteome</keyword>
<dbReference type="RefSeq" id="WP_017468201.1">
    <property type="nucleotide sequence ID" value="NZ_BMEW01000014.1"/>
</dbReference>
<dbReference type="KEGG" id="tpro:Ga0080559_TMP4565"/>
<reference evidence="2 3" key="1">
    <citation type="submission" date="2016-03" db="EMBL/GenBank/DDBJ databases">
        <title>Deep-sea bacteria in the southern Pacific.</title>
        <authorList>
            <person name="Tang K."/>
        </authorList>
    </citation>
    <scope>NUCLEOTIDE SEQUENCE [LARGE SCALE GENOMIC DNA]</scope>
    <source>
        <strain evidence="2 3">JLT2016</strain>
    </source>
</reference>
<dbReference type="EMBL" id="CP014796">
    <property type="protein sequence ID" value="APX25361.1"/>
    <property type="molecule type" value="Genomic_DNA"/>
</dbReference>
<accession>A0A1U7DB26</accession>
<dbReference type="AlphaFoldDB" id="A0A1U7DB26"/>